<proteinExistence type="predicted"/>
<comment type="caution">
    <text evidence="1">The sequence shown here is derived from an EMBL/GenBank/DDBJ whole genome shotgun (WGS) entry which is preliminary data.</text>
</comment>
<evidence type="ECO:0000313" key="1">
    <source>
        <dbReference type="EMBL" id="CAD8133422.1"/>
    </source>
</evidence>
<evidence type="ECO:0000313" key="2">
    <source>
        <dbReference type="Proteomes" id="UP000689195"/>
    </source>
</evidence>
<accession>A0A8S1S1H5</accession>
<gene>
    <name evidence="1" type="ORF">PPENT_87.1.T0020395</name>
</gene>
<keyword evidence="2" id="KW-1185">Reference proteome</keyword>
<reference evidence="1" key="1">
    <citation type="submission" date="2021-01" db="EMBL/GenBank/DDBJ databases">
        <authorList>
            <consortium name="Genoscope - CEA"/>
            <person name="William W."/>
        </authorList>
    </citation>
    <scope>NUCLEOTIDE SEQUENCE</scope>
</reference>
<dbReference type="Proteomes" id="UP000689195">
    <property type="component" value="Unassembled WGS sequence"/>
</dbReference>
<dbReference type="EMBL" id="CAJJDO010000002">
    <property type="protein sequence ID" value="CAD8133422.1"/>
    <property type="molecule type" value="Genomic_DNA"/>
</dbReference>
<protein>
    <submittedName>
        <fullName evidence="1">Uncharacterized protein</fullName>
    </submittedName>
</protein>
<dbReference type="AlphaFoldDB" id="A0A8S1S1H5"/>
<name>A0A8S1S1H5_9CILI</name>
<sequence length="144" mass="17537">MKRNEQCLIQKMSRLKKNGININNVIFLLIKNFFDQRDYYLAIVPITYSVEQVKSFIIDGIDIRTRSKILFLTLVLSQNDYHMESNQERVKYYYFIKQQFDYKQNRIILLFLEHQHQNLEGIIGELRLKSMQRRKKSLQEQQEK</sequence>
<organism evidence="1 2">
    <name type="scientific">Paramecium pentaurelia</name>
    <dbReference type="NCBI Taxonomy" id="43138"/>
    <lineage>
        <taxon>Eukaryota</taxon>
        <taxon>Sar</taxon>
        <taxon>Alveolata</taxon>
        <taxon>Ciliophora</taxon>
        <taxon>Intramacronucleata</taxon>
        <taxon>Oligohymenophorea</taxon>
        <taxon>Peniculida</taxon>
        <taxon>Parameciidae</taxon>
        <taxon>Paramecium</taxon>
    </lineage>
</organism>